<evidence type="ECO:0000256" key="1">
    <source>
        <dbReference type="ARBA" id="ARBA00004377"/>
    </source>
</evidence>
<keyword evidence="5" id="KW-0997">Cell inner membrane</keyword>
<dbReference type="AlphaFoldDB" id="A0A8X8GTG3"/>
<keyword evidence="3" id="KW-0813">Transport</keyword>
<dbReference type="GO" id="GO:0015628">
    <property type="term" value="P:protein secretion by the type II secretion system"/>
    <property type="evidence" value="ECO:0007669"/>
    <property type="project" value="InterPro"/>
</dbReference>
<reference evidence="13" key="1">
    <citation type="submission" date="2020-05" db="EMBL/GenBank/DDBJ databases">
        <title>Fertoebacter nigrum gen. nov., sp. nov., a new member of the family Rhodobacteraceae.</title>
        <authorList>
            <person name="Szuroczki S."/>
            <person name="Abbaszade G."/>
            <person name="Buni D."/>
            <person name="Schumann P."/>
            <person name="Toth E."/>
        </authorList>
    </citation>
    <scope>NUCLEOTIDE SEQUENCE</scope>
    <source>
        <strain evidence="13">RG-N-1a</strain>
    </source>
</reference>
<evidence type="ECO:0000256" key="5">
    <source>
        <dbReference type="ARBA" id="ARBA00022519"/>
    </source>
</evidence>
<evidence type="ECO:0000256" key="10">
    <source>
        <dbReference type="SAM" id="MobiDB-lite"/>
    </source>
</evidence>
<evidence type="ECO:0000256" key="2">
    <source>
        <dbReference type="ARBA" id="ARBA00005318"/>
    </source>
</evidence>
<dbReference type="InterPro" id="IPR007812">
    <property type="entry name" value="T2SS_protein-GspL"/>
</dbReference>
<evidence type="ECO:0000313" key="14">
    <source>
        <dbReference type="Proteomes" id="UP000484076"/>
    </source>
</evidence>
<evidence type="ECO:0000256" key="9">
    <source>
        <dbReference type="ARBA" id="ARBA00023136"/>
    </source>
</evidence>
<dbReference type="GO" id="GO:0005886">
    <property type="term" value="C:plasma membrane"/>
    <property type="evidence" value="ECO:0007669"/>
    <property type="project" value="UniProtKB-SubCell"/>
</dbReference>
<keyword evidence="6" id="KW-0812">Transmembrane</keyword>
<feature type="domain" description="GspL cytoplasmic actin-ATPase-like" evidence="11">
    <location>
        <begin position="46"/>
        <end position="169"/>
    </location>
</feature>
<dbReference type="GO" id="GO:0015627">
    <property type="term" value="C:type II protein secretion system complex"/>
    <property type="evidence" value="ECO:0007669"/>
    <property type="project" value="InterPro"/>
</dbReference>
<keyword evidence="9" id="KW-0472">Membrane</keyword>
<sequence length="373" mass="37166">MAETPSIAAVQRPALHLVVAGPATPASPDDGAVEGRHPGPPLPAAPPAPPGVVWLPGEDVLLLAVELPAMPAAQRRAAIGFAVEDRIAQPLDEVDVILGPALGPSTWLAAVVARNRRPQAGGARLLPDTLALPVPAAGWAVWAGARVLVRPADGSGFACRPTDLALFWAAAGAPPITLYAGDLPPGMAVTARAALPAAIAPALAGFDLAQHRHGAGQGLPRGLGALAAVLTLAVAGHLALMAADVLALSRLSASREAELRVALTAAGQPPGADLDTSLARALAARQPAGQGGFLPLMAQVFAAMAPEAGHVTLRDLRYDAAEGSAQATLDAPDLATLQGLETALAAAGLAVTAGAATTGDGGAEVQMTLRALP</sequence>
<keyword evidence="8" id="KW-1133">Transmembrane helix</keyword>
<keyword evidence="4" id="KW-1003">Cell membrane</keyword>
<dbReference type="SUPFAM" id="SSF53067">
    <property type="entry name" value="Actin-like ATPase domain"/>
    <property type="match status" value="1"/>
</dbReference>
<evidence type="ECO:0000256" key="7">
    <source>
        <dbReference type="ARBA" id="ARBA00022927"/>
    </source>
</evidence>
<comment type="subcellular location">
    <subcellularLocation>
        <location evidence="1">Cell inner membrane</location>
        <topology evidence="1">Single-pass membrane protein</topology>
    </subcellularLocation>
</comment>
<evidence type="ECO:0000256" key="4">
    <source>
        <dbReference type="ARBA" id="ARBA00022475"/>
    </source>
</evidence>
<evidence type="ECO:0000256" key="3">
    <source>
        <dbReference type="ARBA" id="ARBA00022448"/>
    </source>
</evidence>
<dbReference type="Gene3D" id="3.30.1360.100">
    <property type="entry name" value="General secretion pathway protein M, EpsM"/>
    <property type="match status" value="1"/>
</dbReference>
<keyword evidence="7" id="KW-0653">Protein transport</keyword>
<name>A0A8X8GTG3_9RHOB</name>
<comment type="caution">
    <text evidence="13">The sequence shown here is derived from an EMBL/GenBank/DDBJ whole genome shotgun (WGS) entry which is preliminary data.</text>
</comment>
<organism evidence="13 14">
    <name type="scientific">Fertoeibacter niger</name>
    <dbReference type="NCBI Taxonomy" id="2656921"/>
    <lineage>
        <taxon>Bacteria</taxon>
        <taxon>Pseudomonadati</taxon>
        <taxon>Pseudomonadota</taxon>
        <taxon>Alphaproteobacteria</taxon>
        <taxon>Rhodobacterales</taxon>
        <taxon>Paracoccaceae</taxon>
        <taxon>Fertoeibacter</taxon>
    </lineage>
</organism>
<dbReference type="NCBIfam" id="TIGR01709">
    <property type="entry name" value="typeII_sec_gspL"/>
    <property type="match status" value="1"/>
</dbReference>
<dbReference type="EMBL" id="WHUT02000001">
    <property type="protein sequence ID" value="NUB42762.1"/>
    <property type="molecule type" value="Genomic_DNA"/>
</dbReference>
<keyword evidence="14" id="KW-1185">Reference proteome</keyword>
<dbReference type="InterPro" id="IPR024230">
    <property type="entry name" value="GspL_cyto_dom"/>
</dbReference>
<feature type="domain" description="GspL periplasmic" evidence="12">
    <location>
        <begin position="255"/>
        <end position="370"/>
    </location>
</feature>
<dbReference type="RefSeq" id="WP_152823471.1">
    <property type="nucleotide sequence ID" value="NZ_WHUT02000001.1"/>
</dbReference>
<feature type="region of interest" description="Disordered" evidence="10">
    <location>
        <begin position="21"/>
        <end position="45"/>
    </location>
</feature>
<dbReference type="Gene3D" id="3.30.420.380">
    <property type="match status" value="1"/>
</dbReference>
<protein>
    <recommendedName>
        <fullName evidence="15">GspL cytoplasmic actin-ATPase-like domain-containing protein</fullName>
    </recommendedName>
</protein>
<dbReference type="InterPro" id="IPR043129">
    <property type="entry name" value="ATPase_NBD"/>
</dbReference>
<dbReference type="InterPro" id="IPR025691">
    <property type="entry name" value="GspL_pp_dom"/>
</dbReference>
<evidence type="ECO:0008006" key="15">
    <source>
        <dbReference type="Google" id="ProtNLM"/>
    </source>
</evidence>
<comment type="similarity">
    <text evidence="2">Belongs to the GSP L family.</text>
</comment>
<accession>A0A8X8GTG3</accession>
<gene>
    <name evidence="13" type="ORF">GEU84_000050</name>
</gene>
<proteinExistence type="inferred from homology"/>
<dbReference type="Proteomes" id="UP000484076">
    <property type="component" value="Unassembled WGS sequence"/>
</dbReference>
<dbReference type="PIRSF" id="PIRSF015761">
    <property type="entry name" value="Protein_L"/>
    <property type="match status" value="1"/>
</dbReference>
<evidence type="ECO:0000313" key="13">
    <source>
        <dbReference type="EMBL" id="NUB42762.1"/>
    </source>
</evidence>
<evidence type="ECO:0000256" key="8">
    <source>
        <dbReference type="ARBA" id="ARBA00022989"/>
    </source>
</evidence>
<evidence type="ECO:0000259" key="12">
    <source>
        <dbReference type="Pfam" id="PF12693"/>
    </source>
</evidence>
<evidence type="ECO:0000256" key="6">
    <source>
        <dbReference type="ARBA" id="ARBA00022692"/>
    </source>
</evidence>
<dbReference type="Pfam" id="PF12693">
    <property type="entry name" value="GspL_C"/>
    <property type="match status" value="1"/>
</dbReference>
<evidence type="ECO:0000259" key="11">
    <source>
        <dbReference type="Pfam" id="PF05134"/>
    </source>
</evidence>
<dbReference type="GO" id="GO:0009276">
    <property type="term" value="C:Gram-negative-bacterium-type cell wall"/>
    <property type="evidence" value="ECO:0007669"/>
    <property type="project" value="InterPro"/>
</dbReference>
<dbReference type="Pfam" id="PF05134">
    <property type="entry name" value="T2SSL"/>
    <property type="match status" value="1"/>
</dbReference>